<dbReference type="GO" id="GO:0035735">
    <property type="term" value="P:intraciliary transport involved in cilium assembly"/>
    <property type="evidence" value="ECO:0007669"/>
    <property type="project" value="TreeGrafter"/>
</dbReference>
<name>A0A6P8PY88_GEOSA</name>
<dbReference type="GO" id="GO:0034451">
    <property type="term" value="C:centriolar satellite"/>
    <property type="evidence" value="ECO:0007669"/>
    <property type="project" value="TreeGrafter"/>
</dbReference>
<gene>
    <name evidence="3" type="primary">LOC117350000</name>
</gene>
<dbReference type="InterPro" id="IPR052300">
    <property type="entry name" value="Adhesion_Centrosome_assoc"/>
</dbReference>
<dbReference type="KEGG" id="gsh:117350000"/>
<proteinExistence type="predicted"/>
<dbReference type="OrthoDB" id="312015at2759"/>
<evidence type="ECO:0000313" key="3">
    <source>
        <dbReference type="RefSeq" id="XP_033779743.1"/>
    </source>
</evidence>
<feature type="coiled-coil region" evidence="1">
    <location>
        <begin position="51"/>
        <end position="78"/>
    </location>
</feature>
<dbReference type="AlphaFoldDB" id="A0A6P8PY88"/>
<keyword evidence="2" id="KW-1185">Reference proteome</keyword>
<sequence>MKRKELEVPRLKLLTDKKDRRAEAVGTLRPAEARRVAWRFGKAEVKKDEDVEKLHAALQRLKKQNKELTADNFELKRVQDQMKRDIQQLLGKRRGDGLNETKEDLNQTHDITSEQLTHSICEQWHSLKKHLQRLESQVATQPIRGENGNHVIRVTDHEKEIVMLKQEIAASRRLIVMQQQVMQEQLQTAQNSRPPSQLKGYYFLEEQRRLQEDRGMLEQQKRTLQMERWNFTEAAIRLGYERKLFEEERALFLKHQFLNTPSLEPRWTFPCTTFSLEPKNLPEAVMWPILSGSNLRASTPPSMPRNKHLLESDTPSTAELYRVLKLTPQNRTFSITGNSLCDCRQQSLLQGSGETENEPLLHSERLQTTSALNQRECACQTQAEDFPQLRSNLLRQFLDCSF</sequence>
<dbReference type="PANTHER" id="PTHR46507">
    <property type="entry name" value="AFADIN- AND ALPHA-ACTININ-BINDING PROTEIN"/>
    <property type="match status" value="1"/>
</dbReference>
<evidence type="ECO:0000256" key="1">
    <source>
        <dbReference type="SAM" id="Coils"/>
    </source>
</evidence>
<organism evidence="2 3">
    <name type="scientific">Geotrypetes seraphini</name>
    <name type="common">Gaboon caecilian</name>
    <name type="synonym">Caecilia seraphini</name>
    <dbReference type="NCBI Taxonomy" id="260995"/>
    <lineage>
        <taxon>Eukaryota</taxon>
        <taxon>Metazoa</taxon>
        <taxon>Chordata</taxon>
        <taxon>Craniata</taxon>
        <taxon>Vertebrata</taxon>
        <taxon>Euteleostomi</taxon>
        <taxon>Amphibia</taxon>
        <taxon>Gymnophiona</taxon>
        <taxon>Geotrypetes</taxon>
    </lineage>
</organism>
<keyword evidence="1" id="KW-0175">Coiled coil</keyword>
<dbReference type="PANTHER" id="PTHR46507:SF5">
    <property type="entry name" value="AFADIN- AND ALPHA-ACTININ-BINDING PROTEIN-LIKE"/>
    <property type="match status" value="1"/>
</dbReference>
<reference evidence="3" key="1">
    <citation type="submission" date="2025-08" db="UniProtKB">
        <authorList>
            <consortium name="RefSeq"/>
        </authorList>
    </citation>
    <scope>IDENTIFICATION</scope>
</reference>
<dbReference type="GO" id="GO:0036064">
    <property type="term" value="C:ciliary basal body"/>
    <property type="evidence" value="ECO:0007669"/>
    <property type="project" value="TreeGrafter"/>
</dbReference>
<protein>
    <submittedName>
        <fullName evidence="3">Afadin- and alpha-actinin-binding protein-like isoform X1</fullName>
    </submittedName>
</protein>
<dbReference type="InParanoid" id="A0A6P8PY88"/>
<dbReference type="RefSeq" id="XP_033779743.1">
    <property type="nucleotide sequence ID" value="XM_033923852.1"/>
</dbReference>
<accession>A0A6P8PY88</accession>
<dbReference type="Proteomes" id="UP000515159">
    <property type="component" value="Chromosome 16"/>
</dbReference>
<evidence type="ECO:0000313" key="2">
    <source>
        <dbReference type="Proteomes" id="UP000515159"/>
    </source>
</evidence>
<dbReference type="GeneID" id="117350000"/>